<comment type="cofactor">
    <cofactor evidence="1">
        <name>Mg(2+)</name>
        <dbReference type="ChEBI" id="CHEBI:18420"/>
    </cofactor>
</comment>
<evidence type="ECO:0000256" key="2">
    <source>
        <dbReference type="ARBA" id="ARBA00006171"/>
    </source>
</evidence>
<dbReference type="OrthoDB" id="414934at2"/>
<dbReference type="Proteomes" id="UP000245765">
    <property type="component" value="Unassembled WGS sequence"/>
</dbReference>
<comment type="similarity">
    <text evidence="2">Belongs to the HAD-like hydrolase superfamily. CbbY/CbbZ/Gph/YieH family.</text>
</comment>
<dbReference type="InterPro" id="IPR023214">
    <property type="entry name" value="HAD_sf"/>
</dbReference>
<keyword evidence="4" id="KW-0479">Metal-binding</keyword>
<evidence type="ECO:0000256" key="1">
    <source>
        <dbReference type="ARBA" id="ARBA00001946"/>
    </source>
</evidence>
<dbReference type="Gene3D" id="1.10.150.240">
    <property type="entry name" value="Putative phosphatase, domain 2"/>
    <property type="match status" value="1"/>
</dbReference>
<dbReference type="SFLD" id="SFLDG01129">
    <property type="entry name" value="C1.5:_HAD__Beta-PGM__Phosphata"/>
    <property type="match status" value="1"/>
</dbReference>
<evidence type="ECO:0000256" key="9">
    <source>
        <dbReference type="ARBA" id="ARBA00044968"/>
    </source>
</evidence>
<dbReference type="NCBIfam" id="TIGR02009">
    <property type="entry name" value="PGMB-YQAB-SF"/>
    <property type="match status" value="1"/>
</dbReference>
<sequence>MLMLSRERLDAVLMDLDGVLTDTARLHAAAWKALFGEALHRLAAPGGTPLPPFDADAEYRALVDGRRREDGVRAVLAARGLALPEGSADDPPDALSVAALAARKQALFLDALQREGVEPIRGAAALLQALTRAGLPVAVVSASRNCAAVLAASGLDRLVTLRVDGVEAARLGLPGKPAPDSFLEAARRLGAAPARCAVFEDALAGVEAAHRGGFGLIVGVDRGAQVAALREAGAHAVVADLSEVRVEAQG</sequence>
<evidence type="ECO:0000256" key="4">
    <source>
        <dbReference type="ARBA" id="ARBA00022723"/>
    </source>
</evidence>
<evidence type="ECO:0000256" key="6">
    <source>
        <dbReference type="ARBA" id="ARBA00023235"/>
    </source>
</evidence>
<evidence type="ECO:0000256" key="5">
    <source>
        <dbReference type="ARBA" id="ARBA00022842"/>
    </source>
</evidence>
<dbReference type="EC" id="5.4.2.6" evidence="9"/>
<dbReference type="InterPro" id="IPR036412">
    <property type="entry name" value="HAD-like_sf"/>
</dbReference>
<dbReference type="GO" id="GO:0008801">
    <property type="term" value="F:beta-phosphoglucomutase activity"/>
    <property type="evidence" value="ECO:0007669"/>
    <property type="project" value="UniProtKB-EC"/>
</dbReference>
<comment type="caution">
    <text evidence="11">The sequence shown here is derived from an EMBL/GenBank/DDBJ whole genome shotgun (WGS) entry which is preliminary data.</text>
</comment>
<evidence type="ECO:0000313" key="11">
    <source>
        <dbReference type="EMBL" id="PWS35022.1"/>
    </source>
</evidence>
<evidence type="ECO:0000256" key="7">
    <source>
        <dbReference type="ARBA" id="ARBA00023277"/>
    </source>
</evidence>
<keyword evidence="6" id="KW-0413">Isomerase</keyword>
<dbReference type="InterPro" id="IPR023198">
    <property type="entry name" value="PGP-like_dom2"/>
</dbReference>
<protein>
    <recommendedName>
        <fullName evidence="10">Beta-phosphoglucomutase</fullName>
        <ecNumber evidence="9">5.4.2.6</ecNumber>
    </recommendedName>
</protein>
<dbReference type="AlphaFoldDB" id="A0A317F959"/>
<reference evidence="12" key="1">
    <citation type="submission" date="2018-05" db="EMBL/GenBank/DDBJ databases">
        <authorList>
            <person name="Du Z."/>
            <person name="Wang X."/>
        </authorList>
    </citation>
    <scope>NUCLEOTIDE SEQUENCE [LARGE SCALE GENOMIC DNA]</scope>
    <source>
        <strain evidence="12">CQN31</strain>
    </source>
</reference>
<keyword evidence="5" id="KW-0460">Magnesium</keyword>
<dbReference type="GO" id="GO:0046872">
    <property type="term" value="F:metal ion binding"/>
    <property type="evidence" value="ECO:0007669"/>
    <property type="project" value="UniProtKB-KW"/>
</dbReference>
<dbReference type="InterPro" id="IPR010976">
    <property type="entry name" value="B-phosphoglucomutase_hydrolase"/>
</dbReference>
<keyword evidence="3" id="KW-0597">Phosphoprotein</keyword>
<dbReference type="NCBIfam" id="TIGR01509">
    <property type="entry name" value="HAD-SF-IA-v3"/>
    <property type="match status" value="1"/>
</dbReference>
<dbReference type="PANTHER" id="PTHR46193">
    <property type="entry name" value="6-PHOSPHOGLUCONATE PHOSPHATASE"/>
    <property type="match status" value="1"/>
</dbReference>
<dbReference type="SFLD" id="SFLDS00003">
    <property type="entry name" value="Haloacid_Dehalogenase"/>
    <property type="match status" value="1"/>
</dbReference>
<dbReference type="InterPro" id="IPR051600">
    <property type="entry name" value="Beta-PGM-like"/>
</dbReference>
<dbReference type="PANTHER" id="PTHR46193:SF18">
    <property type="entry name" value="HEXITOL PHOSPHATASE B"/>
    <property type="match status" value="1"/>
</dbReference>
<keyword evidence="7" id="KW-0119">Carbohydrate metabolism</keyword>
<gene>
    <name evidence="11" type="ORF">DFH01_22110</name>
</gene>
<proteinExistence type="inferred from homology"/>
<evidence type="ECO:0000256" key="3">
    <source>
        <dbReference type="ARBA" id="ARBA00022553"/>
    </source>
</evidence>
<dbReference type="RefSeq" id="WP_109872665.1">
    <property type="nucleotide sequence ID" value="NZ_QGNA01000005.1"/>
</dbReference>
<dbReference type="InterPro" id="IPR006439">
    <property type="entry name" value="HAD-SF_hydro_IA"/>
</dbReference>
<dbReference type="EMBL" id="QGNA01000005">
    <property type="protein sequence ID" value="PWS35022.1"/>
    <property type="molecule type" value="Genomic_DNA"/>
</dbReference>
<accession>A0A317F959</accession>
<keyword evidence="12" id="KW-1185">Reference proteome</keyword>
<dbReference type="Pfam" id="PF00702">
    <property type="entry name" value="Hydrolase"/>
    <property type="match status" value="1"/>
</dbReference>
<evidence type="ECO:0000313" key="12">
    <source>
        <dbReference type="Proteomes" id="UP000245765"/>
    </source>
</evidence>
<name>A0A317F959_9PROT</name>
<dbReference type="SUPFAM" id="SSF56784">
    <property type="entry name" value="HAD-like"/>
    <property type="match status" value="1"/>
</dbReference>
<organism evidence="11 12">
    <name type="scientific">Falsiroseomonas bella</name>
    <dbReference type="NCBI Taxonomy" id="2184016"/>
    <lineage>
        <taxon>Bacteria</taxon>
        <taxon>Pseudomonadati</taxon>
        <taxon>Pseudomonadota</taxon>
        <taxon>Alphaproteobacteria</taxon>
        <taxon>Acetobacterales</taxon>
        <taxon>Roseomonadaceae</taxon>
        <taxon>Falsiroseomonas</taxon>
    </lineage>
</organism>
<dbReference type="Gene3D" id="3.40.50.1000">
    <property type="entry name" value="HAD superfamily/HAD-like"/>
    <property type="match status" value="1"/>
</dbReference>
<evidence type="ECO:0000256" key="8">
    <source>
        <dbReference type="ARBA" id="ARBA00044926"/>
    </source>
</evidence>
<comment type="catalytic activity">
    <reaction evidence="8">
        <text>beta-D-glucose 1-phosphate = beta-D-glucose 6-phosphate</text>
        <dbReference type="Rhea" id="RHEA:20113"/>
        <dbReference type="ChEBI" id="CHEBI:57684"/>
        <dbReference type="ChEBI" id="CHEBI:58247"/>
        <dbReference type="EC" id="5.4.2.6"/>
    </reaction>
</comment>
<evidence type="ECO:0000256" key="10">
    <source>
        <dbReference type="ARBA" id="ARBA00044991"/>
    </source>
</evidence>